<sequence>MRAGAPPPGSFREQSFWGSRVGVWRPAMSAYVGIDVHRRRSQIAVMDERGRTAVNRNVPNGRESLLGVFGDLPVGTPVAFEAAFGWGWLLELLQDHGFEPHMAHPLQCKAIASARLKNDKVDAATLAHLLRADLLPEAWIAPPEIRQQRAVLRHRAQLVRLRTLLRNRIHAVLADHGCDKAGDTRNRWSSPGRQWLHELPLPTASRTVIADLLETMDALQQVIDRLDAYVAEQAKADPRVKALTALPGIGRLTALLVLAEVGDVNRFGSARKLVSWAGLTPTVRGSDRTVRYGHISKQGDPWLRWIMCEAAHTAKRSPDYIDAYARIAHRRGKKVATIAIARKLLARAWHVLREAEETARAEEACPTA</sequence>
<dbReference type="Pfam" id="PF02371">
    <property type="entry name" value="Transposase_20"/>
    <property type="match status" value="1"/>
</dbReference>
<evidence type="ECO:0000313" key="3">
    <source>
        <dbReference type="EMBL" id="KAB1138795.1"/>
    </source>
</evidence>
<dbReference type="InterPro" id="IPR003346">
    <property type="entry name" value="Transposase_20"/>
</dbReference>
<dbReference type="PANTHER" id="PTHR33055:SF13">
    <property type="entry name" value="TRANSPOSASE"/>
    <property type="match status" value="1"/>
</dbReference>
<dbReference type="NCBIfam" id="NF033542">
    <property type="entry name" value="transpos_IS110"/>
    <property type="match status" value="1"/>
</dbReference>
<name>A0A643JRX9_9ACTN</name>
<dbReference type="PANTHER" id="PTHR33055">
    <property type="entry name" value="TRANSPOSASE FOR INSERTION SEQUENCE ELEMENT IS1111A"/>
    <property type="match status" value="1"/>
</dbReference>
<dbReference type="GO" id="GO:0006313">
    <property type="term" value="P:DNA transposition"/>
    <property type="evidence" value="ECO:0007669"/>
    <property type="project" value="InterPro"/>
</dbReference>
<gene>
    <name evidence="3" type="ORF">F7R91_41720</name>
</gene>
<dbReference type="Pfam" id="PF01548">
    <property type="entry name" value="DEDD_Tnp_IS110"/>
    <property type="match status" value="1"/>
</dbReference>
<dbReference type="GO" id="GO:0004803">
    <property type="term" value="F:transposase activity"/>
    <property type="evidence" value="ECO:0007669"/>
    <property type="project" value="InterPro"/>
</dbReference>
<dbReference type="EMBL" id="VZRB01000096">
    <property type="protein sequence ID" value="KAB1138795.1"/>
    <property type="molecule type" value="Genomic_DNA"/>
</dbReference>
<accession>A0A643JRX9</accession>
<evidence type="ECO:0000259" key="1">
    <source>
        <dbReference type="Pfam" id="PF01548"/>
    </source>
</evidence>
<dbReference type="InterPro" id="IPR047650">
    <property type="entry name" value="Transpos_IS110"/>
</dbReference>
<feature type="domain" description="Transposase IS116/IS110/IS902 C-terminal" evidence="2">
    <location>
        <begin position="241"/>
        <end position="324"/>
    </location>
</feature>
<reference evidence="3 4" key="1">
    <citation type="submission" date="2019-09" db="EMBL/GenBank/DDBJ databases">
        <title>Screening of Novel Bioactive Compounds from Soil-Associated.</title>
        <authorList>
            <person name="Zhao S."/>
        </authorList>
    </citation>
    <scope>NUCLEOTIDE SEQUENCE [LARGE SCALE GENOMIC DNA]</scope>
    <source>
        <strain evidence="3 4">HIT-DPA4</strain>
    </source>
</reference>
<dbReference type="GO" id="GO:0003677">
    <property type="term" value="F:DNA binding"/>
    <property type="evidence" value="ECO:0007669"/>
    <property type="project" value="InterPro"/>
</dbReference>
<keyword evidence="4" id="KW-1185">Reference proteome</keyword>
<dbReference type="InterPro" id="IPR002525">
    <property type="entry name" value="Transp_IS110-like_N"/>
</dbReference>
<evidence type="ECO:0000259" key="2">
    <source>
        <dbReference type="Pfam" id="PF02371"/>
    </source>
</evidence>
<evidence type="ECO:0000313" key="4">
    <source>
        <dbReference type="Proteomes" id="UP000442707"/>
    </source>
</evidence>
<comment type="caution">
    <text evidence="3">The sequence shown here is derived from an EMBL/GenBank/DDBJ whole genome shotgun (WGS) entry which is preliminary data.</text>
</comment>
<feature type="domain" description="Transposase IS110-like N-terminal" evidence="1">
    <location>
        <begin position="32"/>
        <end position="174"/>
    </location>
</feature>
<protein>
    <submittedName>
        <fullName evidence="3">IS110 family transposase</fullName>
    </submittedName>
</protein>
<proteinExistence type="predicted"/>
<dbReference type="AlphaFoldDB" id="A0A643JRX9"/>
<dbReference type="Proteomes" id="UP000442707">
    <property type="component" value="Unassembled WGS sequence"/>
</dbReference>
<organism evidence="3 4">
    <name type="scientific">Streptomyces luteolifulvus</name>
    <dbReference type="NCBI Taxonomy" id="2615112"/>
    <lineage>
        <taxon>Bacteria</taxon>
        <taxon>Bacillati</taxon>
        <taxon>Actinomycetota</taxon>
        <taxon>Actinomycetes</taxon>
        <taxon>Kitasatosporales</taxon>
        <taxon>Streptomycetaceae</taxon>
        <taxon>Streptomyces</taxon>
    </lineage>
</organism>